<organism evidence="1 2">
    <name type="scientific">Branchiostoma lanceolatum</name>
    <name type="common">Common lancelet</name>
    <name type="synonym">Amphioxus lanceolatum</name>
    <dbReference type="NCBI Taxonomy" id="7740"/>
    <lineage>
        <taxon>Eukaryota</taxon>
        <taxon>Metazoa</taxon>
        <taxon>Chordata</taxon>
        <taxon>Cephalochordata</taxon>
        <taxon>Leptocardii</taxon>
        <taxon>Amphioxiformes</taxon>
        <taxon>Branchiostomatidae</taxon>
        <taxon>Branchiostoma</taxon>
    </lineage>
</organism>
<evidence type="ECO:0000313" key="1">
    <source>
        <dbReference type="EMBL" id="CAH1263507.1"/>
    </source>
</evidence>
<accession>A0A8J9ZWK1</accession>
<reference evidence="1" key="1">
    <citation type="submission" date="2022-01" db="EMBL/GenBank/DDBJ databases">
        <authorList>
            <person name="Braso-Vives M."/>
        </authorList>
    </citation>
    <scope>NUCLEOTIDE SEQUENCE</scope>
</reference>
<keyword evidence="2" id="KW-1185">Reference proteome</keyword>
<gene>
    <name evidence="1" type="primary">Hypp2722</name>
    <name evidence="1" type="ORF">BLAG_LOCUS18188</name>
</gene>
<name>A0A8J9ZWK1_BRALA</name>
<dbReference type="EMBL" id="OV696689">
    <property type="protein sequence ID" value="CAH1263507.1"/>
    <property type="molecule type" value="Genomic_DNA"/>
</dbReference>
<dbReference type="Proteomes" id="UP000838412">
    <property type="component" value="Chromosome 4"/>
</dbReference>
<dbReference type="OrthoDB" id="6278306at2759"/>
<dbReference type="PANTHER" id="PTHR34487">
    <property type="entry name" value="ACYL-ACP THIOESTERASE"/>
    <property type="match status" value="1"/>
</dbReference>
<sequence length="272" mass="30975">MRRQLRPSWWETSLHSGVRGFRCSAGNTAQKTSFPAQPAVKTSFNEKDRSICATYSPQPWDFDHTGGVPIWKLLHHTSLLWMDMHRHWFTPPEGGPPFTDLFFGRCIFLDFSRSYHNQVFPGCSLPHTLRISKIGKTSFFLEQRILETTGKTVQPFGPLAAEPSFVYTVTAAPSDTDFLRHVSHYQYVRYCCDCVSFGAEKGAYSIITGDMAQYKIKRFELLNLGEARTGDVLTVTSWEDPAQSDLIKFQIKKGEGIITQCSMQFFTDNSKM</sequence>
<proteinExistence type="predicted"/>
<dbReference type="Gene3D" id="3.10.129.10">
    <property type="entry name" value="Hotdog Thioesterase"/>
    <property type="match status" value="1"/>
</dbReference>
<dbReference type="SUPFAM" id="SSF54637">
    <property type="entry name" value="Thioesterase/thiol ester dehydrase-isomerase"/>
    <property type="match status" value="1"/>
</dbReference>
<dbReference type="AlphaFoldDB" id="A0A8J9ZWK1"/>
<evidence type="ECO:0000313" key="2">
    <source>
        <dbReference type="Proteomes" id="UP000838412"/>
    </source>
</evidence>
<dbReference type="InterPro" id="IPR029069">
    <property type="entry name" value="HotDog_dom_sf"/>
</dbReference>
<protein>
    <submittedName>
        <fullName evidence="1">Hypp2722 protein</fullName>
    </submittedName>
</protein>
<dbReference type="PANTHER" id="PTHR34487:SF1">
    <property type="entry name" value="ACYL-ACP THIOESTERASE"/>
    <property type="match status" value="1"/>
</dbReference>